<dbReference type="Pfam" id="PF01455">
    <property type="entry name" value="HupF_HypC"/>
    <property type="match status" value="1"/>
</dbReference>
<evidence type="ECO:0000313" key="3">
    <source>
        <dbReference type="Proteomes" id="UP001162780"/>
    </source>
</evidence>
<comment type="similarity">
    <text evidence="1">Belongs to the HupF/HypC family.</text>
</comment>
<dbReference type="PANTHER" id="PTHR35177:SF2">
    <property type="entry name" value="HYDROGENASE MATURATION FACTOR HYBG"/>
    <property type="match status" value="1"/>
</dbReference>
<sequence>MCLAIPMQISHIEGHQARCTAKGVQREASLFLLQDEEVKVGDYVLIHVGYAIQKISEAEAQSSWELFDEWFAQDAASA</sequence>
<evidence type="ECO:0000256" key="1">
    <source>
        <dbReference type="ARBA" id="ARBA00006018"/>
    </source>
</evidence>
<reference evidence="2" key="1">
    <citation type="submission" date="2022-11" db="EMBL/GenBank/DDBJ databases">
        <title>Methylomonas rapida sp. nov., Carotenoid-Producing Obligate Methanotrophs with High Growth Characteristics and Biotechnological Potential.</title>
        <authorList>
            <person name="Tikhonova E.N."/>
            <person name="Suleimanov R.Z."/>
            <person name="Miroshnikov K."/>
            <person name="Oshkin I.Y."/>
            <person name="Belova S.E."/>
            <person name="Danilova O.V."/>
            <person name="Ashikhmin A."/>
            <person name="Konopkin A."/>
            <person name="But S.Y."/>
            <person name="Khmelenina V.N."/>
            <person name="Kuznetsov N."/>
            <person name="Pimenov N.V."/>
            <person name="Dedysh S.N."/>
        </authorList>
    </citation>
    <scope>NUCLEOTIDE SEQUENCE</scope>
    <source>
        <strain evidence="2">MP1</strain>
    </source>
</reference>
<dbReference type="SUPFAM" id="SSF159127">
    <property type="entry name" value="HupF/HypC-like"/>
    <property type="match status" value="1"/>
</dbReference>
<dbReference type="InterPro" id="IPR001109">
    <property type="entry name" value="Hydrogenase_HupF/HypC"/>
</dbReference>
<dbReference type="NCBIfam" id="TIGR00074">
    <property type="entry name" value="hypC_hupF"/>
    <property type="match status" value="1"/>
</dbReference>
<dbReference type="RefSeq" id="WP_255188805.1">
    <property type="nucleotide sequence ID" value="NZ_CP113517.1"/>
</dbReference>
<dbReference type="Proteomes" id="UP001162780">
    <property type="component" value="Chromosome"/>
</dbReference>
<dbReference type="PROSITE" id="PS01097">
    <property type="entry name" value="HUPF_HYPC"/>
    <property type="match status" value="1"/>
</dbReference>
<dbReference type="PRINTS" id="PR00445">
    <property type="entry name" value="HUPFHYPC"/>
</dbReference>
<protein>
    <submittedName>
        <fullName evidence="2">HypC/HybG/HupF family hydrogenase formation chaperone</fullName>
    </submittedName>
</protein>
<accession>A0ABY7GIS7</accession>
<keyword evidence="3" id="KW-1185">Reference proteome</keyword>
<dbReference type="Gene3D" id="2.30.30.140">
    <property type="match status" value="1"/>
</dbReference>
<name>A0ABY7GIS7_9GAMM</name>
<organism evidence="2 3">
    <name type="scientific">Methylomonas rapida</name>
    <dbReference type="NCBI Taxonomy" id="2963939"/>
    <lineage>
        <taxon>Bacteria</taxon>
        <taxon>Pseudomonadati</taxon>
        <taxon>Pseudomonadota</taxon>
        <taxon>Gammaproteobacteria</taxon>
        <taxon>Methylococcales</taxon>
        <taxon>Methylococcaceae</taxon>
        <taxon>Methylomonas</taxon>
    </lineage>
</organism>
<dbReference type="PANTHER" id="PTHR35177">
    <property type="entry name" value="HYDROGENASE MATURATION FACTOR HYBG"/>
    <property type="match status" value="1"/>
</dbReference>
<proteinExistence type="inferred from homology"/>
<dbReference type="InterPro" id="IPR019812">
    <property type="entry name" value="Hydgase_assmbl_chp_CS"/>
</dbReference>
<gene>
    <name evidence="2" type="ORF">NM686_015745</name>
</gene>
<dbReference type="EMBL" id="CP113517">
    <property type="protein sequence ID" value="WAR43818.1"/>
    <property type="molecule type" value="Genomic_DNA"/>
</dbReference>
<evidence type="ECO:0000313" key="2">
    <source>
        <dbReference type="EMBL" id="WAR43818.1"/>
    </source>
</evidence>